<dbReference type="EMBL" id="JAFEUC010000005">
    <property type="protein sequence ID" value="MBM7077149.1"/>
    <property type="molecule type" value="Genomic_DNA"/>
</dbReference>
<dbReference type="InterPro" id="IPR000639">
    <property type="entry name" value="Epox_hydrolase-like"/>
</dbReference>
<dbReference type="GO" id="GO:0016787">
    <property type="term" value="F:hydrolase activity"/>
    <property type="evidence" value="ECO:0007669"/>
    <property type="project" value="UniProtKB-KW"/>
</dbReference>
<proteinExistence type="predicted"/>
<evidence type="ECO:0000256" key="1">
    <source>
        <dbReference type="ARBA" id="ARBA00022801"/>
    </source>
</evidence>
<accession>A0ABS2IUE3</accession>
<gene>
    <name evidence="3" type="ORF">JQX11_12405</name>
</gene>
<dbReference type="Pfam" id="PF00561">
    <property type="entry name" value="Abhydrolase_1"/>
    <property type="match status" value="1"/>
</dbReference>
<reference evidence="3 4" key="1">
    <citation type="submission" date="2021-02" db="EMBL/GenBank/DDBJ databases">
        <authorList>
            <person name="Ra J.-S."/>
        </authorList>
    </citation>
    <scope>NUCLEOTIDE SEQUENCE [LARGE SCALE GENOMIC DNA]</scope>
    <source>
        <strain evidence="3 4">MMS20-R1-14</strain>
    </source>
</reference>
<keyword evidence="1 3" id="KW-0378">Hydrolase</keyword>
<dbReference type="SUPFAM" id="SSF53474">
    <property type="entry name" value="alpha/beta-Hydrolases"/>
    <property type="match status" value="1"/>
</dbReference>
<protein>
    <submittedName>
        <fullName evidence="3">Alpha/beta hydrolase</fullName>
    </submittedName>
</protein>
<organism evidence="3 4">
    <name type="scientific">Micromonospora humida</name>
    <dbReference type="NCBI Taxonomy" id="2809018"/>
    <lineage>
        <taxon>Bacteria</taxon>
        <taxon>Bacillati</taxon>
        <taxon>Actinomycetota</taxon>
        <taxon>Actinomycetes</taxon>
        <taxon>Micromonosporales</taxon>
        <taxon>Micromonosporaceae</taxon>
        <taxon>Micromonospora</taxon>
    </lineage>
</organism>
<keyword evidence="4" id="KW-1185">Reference proteome</keyword>
<dbReference type="Proteomes" id="UP001518872">
    <property type="component" value="Unassembled WGS sequence"/>
</dbReference>
<dbReference type="InterPro" id="IPR029058">
    <property type="entry name" value="AB_hydrolase_fold"/>
</dbReference>
<feature type="domain" description="AB hydrolase-1" evidence="2">
    <location>
        <begin position="33"/>
        <end position="157"/>
    </location>
</feature>
<evidence type="ECO:0000313" key="3">
    <source>
        <dbReference type="EMBL" id="MBM7077149.1"/>
    </source>
</evidence>
<evidence type="ECO:0000259" key="2">
    <source>
        <dbReference type="Pfam" id="PF00561"/>
    </source>
</evidence>
<dbReference type="PANTHER" id="PTHR43329">
    <property type="entry name" value="EPOXIDE HYDROLASE"/>
    <property type="match status" value="1"/>
</dbReference>
<dbReference type="InterPro" id="IPR000073">
    <property type="entry name" value="AB_hydrolase_1"/>
</dbReference>
<name>A0ABS2IUE3_9ACTN</name>
<comment type="caution">
    <text evidence="3">The sequence shown here is derived from an EMBL/GenBank/DDBJ whole genome shotgun (WGS) entry which is preliminary data.</text>
</comment>
<dbReference type="Gene3D" id="3.40.50.1820">
    <property type="entry name" value="alpha/beta hydrolase"/>
    <property type="match status" value="1"/>
</dbReference>
<sequence length="305" mass="32792">MVTTAFVIDNVTYRTLAGAGGVELNVAVGGRGPAVVLLHGFPQTHYMWRHVAGKLATDHTVIVPDLRGYGASGKPVADDPDTYSKRTMGNDVIAITRQLGFDHFGLIGHDRGALVAVRAGLDHPEAVRYLGILDVLPTLDTWAVLRGVDAKVAWHLYLMAQPAGLPEKMIAAVGPEFFGSFLDAWDPTGTTFTRDERDHYVDSSVAAIDSIVADYRATAGIDLDMDIADRERGAHLTMPVGVISQDWGAQLGFDASALWRAWAPDLTYQATTSGHFMAEENPDEIVTFITALAGRAPATGHRTVG</sequence>
<evidence type="ECO:0000313" key="4">
    <source>
        <dbReference type="Proteomes" id="UP001518872"/>
    </source>
</evidence>
<dbReference type="PRINTS" id="PR00412">
    <property type="entry name" value="EPOXHYDRLASE"/>
</dbReference>